<dbReference type="Gene3D" id="3.30.70.141">
    <property type="entry name" value="Nucleoside diphosphate kinase-like domain"/>
    <property type="match status" value="1"/>
</dbReference>
<organism evidence="1 2">
    <name type="scientific">Actinoalloteichus caeruleus DSM 43889</name>
    <dbReference type="NCBI Taxonomy" id="1120930"/>
    <lineage>
        <taxon>Bacteria</taxon>
        <taxon>Bacillati</taxon>
        <taxon>Actinomycetota</taxon>
        <taxon>Actinomycetes</taxon>
        <taxon>Pseudonocardiales</taxon>
        <taxon>Pseudonocardiaceae</taxon>
        <taxon>Actinoalloteichus</taxon>
        <taxon>Actinoalloteichus cyanogriseus</taxon>
    </lineage>
</organism>
<keyword evidence="2" id="KW-1185">Reference proteome</keyword>
<dbReference type="GO" id="GO:0016301">
    <property type="term" value="F:kinase activity"/>
    <property type="evidence" value="ECO:0007669"/>
    <property type="project" value="UniProtKB-KW"/>
</dbReference>
<gene>
    <name evidence="1" type="ORF">G443_000583</name>
</gene>
<proteinExistence type="predicted"/>
<keyword evidence="1" id="KW-0418">Kinase</keyword>
<accession>A0ABT1JDT6</accession>
<dbReference type="EMBL" id="AUBJ02000001">
    <property type="protein sequence ID" value="MCP2330313.1"/>
    <property type="molecule type" value="Genomic_DNA"/>
</dbReference>
<evidence type="ECO:0000313" key="2">
    <source>
        <dbReference type="Proteomes" id="UP000791080"/>
    </source>
</evidence>
<reference evidence="1 2" key="2">
    <citation type="submission" date="2022-06" db="EMBL/GenBank/DDBJ databases">
        <title>Genomic Encyclopedia of Type Strains, Phase I: the one thousand microbial genomes (KMG-I) project.</title>
        <authorList>
            <person name="Kyrpides N."/>
        </authorList>
    </citation>
    <scope>NUCLEOTIDE SEQUENCE [LARGE SCALE GENOMIC DNA]</scope>
    <source>
        <strain evidence="1 2">DSM 43889</strain>
    </source>
</reference>
<sequence>MSSPTDWSALTTLPAKVAAYADEIYFRETWDELSELVDRVPDLLNGAVTVLFKPDAVVGRRIATCLDFLAEHGFRPVAARTLDFTRHMTREIWRFQGNAATLDRFRVIDALMSATPCLLVVFRNGGSSSNPPATVRLRNLKGNGYRGKKQPNGLRRVASSPLPMLSLIHSPDEPIDMIRELGIVLDVDARRELLTSVAASWDGDATEVVRALADGLHAAHPAVTLDPDAAREAVLGALRDSAEDDLTRSAQLVKALETGADPDLTWPELVGALNDLPVPVPRWDLIMVASMVLRMNLPGVAPHIPSDGSSEWVRR</sequence>
<protein>
    <submittedName>
        <fullName evidence="1">Nucleoside diphosphate kinase</fullName>
    </submittedName>
</protein>
<reference evidence="1 2" key="1">
    <citation type="submission" date="2013-07" db="EMBL/GenBank/DDBJ databases">
        <authorList>
            <consortium name="DOE Joint Genome Institute"/>
            <person name="Reeve W."/>
            <person name="Huntemann M."/>
            <person name="Han J."/>
            <person name="Chen A."/>
            <person name="Kyrpides N."/>
            <person name="Mavromatis K."/>
            <person name="Markowitz V."/>
            <person name="Palaniappan K."/>
            <person name="Ivanova N."/>
            <person name="Schaumberg A."/>
            <person name="Pati A."/>
            <person name="Liolios K."/>
            <person name="Nordberg H.P."/>
            <person name="Cantor M.N."/>
            <person name="Hua S.X."/>
            <person name="Woyke T."/>
        </authorList>
    </citation>
    <scope>NUCLEOTIDE SEQUENCE [LARGE SCALE GENOMIC DNA]</scope>
    <source>
        <strain evidence="1 2">DSM 43889</strain>
    </source>
</reference>
<dbReference type="SUPFAM" id="SSF54919">
    <property type="entry name" value="Nucleoside diphosphate kinase, NDK"/>
    <property type="match status" value="1"/>
</dbReference>
<dbReference type="Proteomes" id="UP000791080">
    <property type="component" value="Unassembled WGS sequence"/>
</dbReference>
<dbReference type="InterPro" id="IPR036850">
    <property type="entry name" value="NDK-like_dom_sf"/>
</dbReference>
<keyword evidence="1" id="KW-0808">Transferase</keyword>
<comment type="caution">
    <text evidence="1">The sequence shown here is derived from an EMBL/GenBank/DDBJ whole genome shotgun (WGS) entry which is preliminary data.</text>
</comment>
<evidence type="ECO:0000313" key="1">
    <source>
        <dbReference type="EMBL" id="MCP2330313.1"/>
    </source>
</evidence>
<name>A0ABT1JDT6_ACTCY</name>